<dbReference type="InterPro" id="IPR021848">
    <property type="entry name" value="HODM_asu-like"/>
</dbReference>
<keyword evidence="4" id="KW-1185">Reference proteome</keyword>
<evidence type="ECO:0008006" key="5">
    <source>
        <dbReference type="Google" id="ProtNLM"/>
    </source>
</evidence>
<dbReference type="Proteomes" id="UP000275385">
    <property type="component" value="Unassembled WGS sequence"/>
</dbReference>
<protein>
    <recommendedName>
        <fullName evidence="5">DUF3445 domain-containing protein</fullName>
    </recommendedName>
</protein>
<feature type="chain" id="PRO_5019421294" description="DUF3445 domain-containing protein" evidence="2">
    <location>
        <begin position="18"/>
        <end position="360"/>
    </location>
</feature>
<reference evidence="3 4" key="1">
    <citation type="submission" date="2018-08" db="EMBL/GenBank/DDBJ databases">
        <title>Draft genome of the lignicolous fungus Coniochaeta pulveracea.</title>
        <authorList>
            <person name="Borstlap C.J."/>
            <person name="De Witt R.N."/>
            <person name="Botha A."/>
            <person name="Volschenk H."/>
        </authorList>
    </citation>
    <scope>NUCLEOTIDE SEQUENCE [LARGE SCALE GENOMIC DNA]</scope>
    <source>
        <strain evidence="3 4">CAB683</strain>
    </source>
</reference>
<dbReference type="Pfam" id="PF11927">
    <property type="entry name" value="HODM_asu-like"/>
    <property type="match status" value="1"/>
</dbReference>
<keyword evidence="2" id="KW-0732">Signal</keyword>
<sequence>MFYLYLVLAAIVTAVLTSCRSKLPVLTWRRTPTGSSAPPNPDSKHNESTPPITAGKDWKDMEPLKFRAFKPIYHITMALQSSTPSELIVMDSNYLSRVIERRETMANHNTTVMGAIPSGHAAVAEVYTYLLTTYLPARYPTMFSLSTDKATFHNLVTDRSFPTAPPPDPLEALRILGETVEDDMFLLQQTDEGHVSVAFLCCHPAGFDPSKKLGKLLRDIHTPVPQYEKIGGSMERFFGKLETGRVVKRLNWSVTTQDKLYTPAGTHIYEEDEFKQDEEVDIDKVRFRVELQSLMRLPDTKAILFSFKTYLYPLKEIKDEGLGPQLADAIDGLKTGNAPGMFKYKGAVRWGKSVCEYLRS</sequence>
<dbReference type="EMBL" id="QVQW01000100">
    <property type="protein sequence ID" value="RKU40513.1"/>
    <property type="molecule type" value="Genomic_DNA"/>
</dbReference>
<gene>
    <name evidence="3" type="ORF">DL546_000596</name>
</gene>
<feature type="signal peptide" evidence="2">
    <location>
        <begin position="1"/>
        <end position="17"/>
    </location>
</feature>
<organism evidence="3 4">
    <name type="scientific">Coniochaeta pulveracea</name>
    <dbReference type="NCBI Taxonomy" id="177199"/>
    <lineage>
        <taxon>Eukaryota</taxon>
        <taxon>Fungi</taxon>
        <taxon>Dikarya</taxon>
        <taxon>Ascomycota</taxon>
        <taxon>Pezizomycotina</taxon>
        <taxon>Sordariomycetes</taxon>
        <taxon>Sordariomycetidae</taxon>
        <taxon>Coniochaetales</taxon>
        <taxon>Coniochaetaceae</taxon>
        <taxon>Coniochaeta</taxon>
    </lineage>
</organism>
<comment type="caution">
    <text evidence="3">The sequence shown here is derived from an EMBL/GenBank/DDBJ whole genome shotgun (WGS) entry which is preliminary data.</text>
</comment>
<dbReference type="OrthoDB" id="5043642at2759"/>
<evidence type="ECO:0000256" key="2">
    <source>
        <dbReference type="SAM" id="SignalP"/>
    </source>
</evidence>
<feature type="region of interest" description="Disordered" evidence="1">
    <location>
        <begin position="29"/>
        <end position="54"/>
    </location>
</feature>
<evidence type="ECO:0000256" key="1">
    <source>
        <dbReference type="SAM" id="MobiDB-lite"/>
    </source>
</evidence>
<accession>A0A420XXX8</accession>
<name>A0A420XXX8_9PEZI</name>
<evidence type="ECO:0000313" key="4">
    <source>
        <dbReference type="Proteomes" id="UP000275385"/>
    </source>
</evidence>
<dbReference type="AlphaFoldDB" id="A0A420XXX8"/>
<proteinExistence type="predicted"/>
<evidence type="ECO:0000313" key="3">
    <source>
        <dbReference type="EMBL" id="RKU40513.1"/>
    </source>
</evidence>
<dbReference type="STRING" id="177199.A0A420XXX8"/>